<dbReference type="Gene3D" id="3.30.9.10">
    <property type="entry name" value="D-Amino Acid Oxidase, subunit A, domain 2"/>
    <property type="match status" value="1"/>
</dbReference>
<accession>A0A9W9I5F7</accession>
<keyword evidence="6" id="KW-1185">Reference proteome</keyword>
<evidence type="ECO:0000259" key="4">
    <source>
        <dbReference type="Pfam" id="PF01494"/>
    </source>
</evidence>
<dbReference type="OrthoDB" id="10016252at2759"/>
<dbReference type="Proteomes" id="UP001149163">
    <property type="component" value="Unassembled WGS sequence"/>
</dbReference>
<dbReference type="Pfam" id="PF01494">
    <property type="entry name" value="FAD_binding_3"/>
    <property type="match status" value="1"/>
</dbReference>
<keyword evidence="2" id="KW-0274">FAD</keyword>
<dbReference type="InterPro" id="IPR002938">
    <property type="entry name" value="FAD-bd"/>
</dbReference>
<dbReference type="GO" id="GO:0071949">
    <property type="term" value="F:FAD binding"/>
    <property type="evidence" value="ECO:0007669"/>
    <property type="project" value="InterPro"/>
</dbReference>
<dbReference type="SUPFAM" id="SSF51905">
    <property type="entry name" value="FAD/NAD(P)-binding domain"/>
    <property type="match status" value="1"/>
</dbReference>
<comment type="caution">
    <text evidence="5">The sequence shown here is derived from an EMBL/GenBank/DDBJ whole genome shotgun (WGS) entry which is preliminary data.</text>
</comment>
<evidence type="ECO:0000256" key="3">
    <source>
        <dbReference type="ARBA" id="ARBA00023002"/>
    </source>
</evidence>
<dbReference type="GO" id="GO:0008688">
    <property type="term" value="F:3-(3-hydroxyphenyl)propionate hydroxylase activity"/>
    <property type="evidence" value="ECO:0007669"/>
    <property type="project" value="TreeGrafter"/>
</dbReference>
<reference evidence="5" key="1">
    <citation type="submission" date="2022-11" db="EMBL/GenBank/DDBJ databases">
        <authorList>
            <person name="Petersen C."/>
        </authorList>
    </citation>
    <scope>NUCLEOTIDE SEQUENCE</scope>
    <source>
        <strain evidence="5">IBT 26290</strain>
    </source>
</reference>
<organism evidence="5 6">
    <name type="scientific">Penicillium canariense</name>
    <dbReference type="NCBI Taxonomy" id="189055"/>
    <lineage>
        <taxon>Eukaryota</taxon>
        <taxon>Fungi</taxon>
        <taxon>Dikarya</taxon>
        <taxon>Ascomycota</taxon>
        <taxon>Pezizomycotina</taxon>
        <taxon>Eurotiomycetes</taxon>
        <taxon>Eurotiomycetidae</taxon>
        <taxon>Eurotiales</taxon>
        <taxon>Aspergillaceae</taxon>
        <taxon>Penicillium</taxon>
    </lineage>
</organism>
<gene>
    <name evidence="5" type="ORF">N7482_005894</name>
</gene>
<evidence type="ECO:0000256" key="1">
    <source>
        <dbReference type="ARBA" id="ARBA00022630"/>
    </source>
</evidence>
<sequence length="608" mass="68070">MSSDHALETTDVLLCGCGPTGAMLSGYLDSMAVQNIVLEREAEITTDPRGIVLDDDGIRYLQGLGLYEHVYTDIGSCIEKVLFLPGEQQSLGTKPIFGFNTGSAMIQSEGYTGHVGVISHKQPALEKHLQSVIKGSQHSQLRSGCTLKSIEEDEDWVYASYTDPEGNTRRIRARFLVGADGKTGYVRKQYLEPRGIKMEWAEQCRYEETWVALNWEISLPTAETHPDFPLWKLGYSSEEVYDQFFPKDFRFLCNPRRPAVCGRFGQNKDRLWRFEFVVQAGEDPQEMSEPHMFRDIVFPYIRHAGARYGLDTDVEFPTDCIKVLRSRPFRFAARKCNKWALGRVILCGDAAHVFPPFGGQGIASGFRDAIALAWRLAILTRSHSTRLDYEQILKGCAELHPGLGAPGHATDPPIAHQLELGPRSEGPVRYTHSDGMLFLPYLHGGIAFPQTYCTELGELDNRVRFTDDVIFSKEKTKLFQIVVLLDKPSQAIAAIQAMKGIDGLSEGHLLTEEATLLVQSKNCLPNDESTGFASLSLFRTATAKEFEQSDLCVGRPEPHGYNDSQIWNVMKGKRFMIVRHDRFVYAACDTRAELVEAAKSLGNSLPLN</sequence>
<evidence type="ECO:0000313" key="6">
    <source>
        <dbReference type="Proteomes" id="UP001149163"/>
    </source>
</evidence>
<keyword evidence="3" id="KW-0560">Oxidoreductase</keyword>
<dbReference type="AlphaFoldDB" id="A0A9W9I5F7"/>
<dbReference type="GO" id="GO:0019622">
    <property type="term" value="P:3-(3-hydroxy)phenylpropionate catabolic process"/>
    <property type="evidence" value="ECO:0007669"/>
    <property type="project" value="TreeGrafter"/>
</dbReference>
<dbReference type="PRINTS" id="PR00420">
    <property type="entry name" value="RNGMNOXGNASE"/>
</dbReference>
<dbReference type="GeneID" id="81427195"/>
<dbReference type="RefSeq" id="XP_056543574.1">
    <property type="nucleotide sequence ID" value="XM_056688019.1"/>
</dbReference>
<dbReference type="EMBL" id="JAPQKN010000003">
    <property type="protein sequence ID" value="KAJ5167113.1"/>
    <property type="molecule type" value="Genomic_DNA"/>
</dbReference>
<proteinExistence type="predicted"/>
<dbReference type="Gene3D" id="3.50.50.60">
    <property type="entry name" value="FAD/NAD(P)-binding domain"/>
    <property type="match status" value="1"/>
</dbReference>
<feature type="domain" description="FAD-binding" evidence="4">
    <location>
        <begin position="10"/>
        <end position="381"/>
    </location>
</feature>
<keyword evidence="1" id="KW-0285">Flavoprotein</keyword>
<dbReference type="PANTHER" id="PTHR43476:SF3">
    <property type="entry name" value="FAD-BINDING MONOOXYGENASE"/>
    <property type="match status" value="1"/>
</dbReference>
<dbReference type="InterPro" id="IPR050631">
    <property type="entry name" value="PheA/TfdB_FAD_monoxygenase"/>
</dbReference>
<dbReference type="PANTHER" id="PTHR43476">
    <property type="entry name" value="3-(3-HYDROXY-PHENYL)PROPIONATE/3-HYDROXYCINNAMIC ACID HYDROXYLASE"/>
    <property type="match status" value="1"/>
</dbReference>
<protein>
    <recommendedName>
        <fullName evidence="4">FAD-binding domain-containing protein</fullName>
    </recommendedName>
</protein>
<name>A0A9W9I5F7_9EURO</name>
<dbReference type="InterPro" id="IPR036188">
    <property type="entry name" value="FAD/NAD-bd_sf"/>
</dbReference>
<evidence type="ECO:0000313" key="5">
    <source>
        <dbReference type="EMBL" id="KAJ5167113.1"/>
    </source>
</evidence>
<reference evidence="5" key="2">
    <citation type="journal article" date="2023" name="IMA Fungus">
        <title>Comparative genomic study of the Penicillium genus elucidates a diverse pangenome and 15 lateral gene transfer events.</title>
        <authorList>
            <person name="Petersen C."/>
            <person name="Sorensen T."/>
            <person name="Nielsen M.R."/>
            <person name="Sondergaard T.E."/>
            <person name="Sorensen J.L."/>
            <person name="Fitzpatrick D.A."/>
            <person name="Frisvad J.C."/>
            <person name="Nielsen K.L."/>
        </authorList>
    </citation>
    <scope>NUCLEOTIDE SEQUENCE</scope>
    <source>
        <strain evidence="5">IBT 26290</strain>
    </source>
</reference>
<evidence type="ECO:0000256" key="2">
    <source>
        <dbReference type="ARBA" id="ARBA00022827"/>
    </source>
</evidence>